<protein>
    <submittedName>
        <fullName evidence="3">Diguanylate cyclase (GGDEF)-like protein/PAS domain S-box-containing protein</fullName>
    </submittedName>
</protein>
<dbReference type="SMART" id="SM00052">
    <property type="entry name" value="EAL"/>
    <property type="match status" value="1"/>
</dbReference>
<dbReference type="CDD" id="cd01948">
    <property type="entry name" value="EAL"/>
    <property type="match status" value="1"/>
</dbReference>
<sequence length="812" mass="88570">MATHNSPIARPGTLVQHWLDSRRPGLPLPSYERVVLGRLGRLADRCALVNTRADRAETIIWAGPDFGEWLQDGRAGLSVADLPDETREPIETIVNAALGTGEPAVAHSHRMADGIVISDRLTGVPLARERSHERVVLLHLDPQAERTELARALFGATELGMMALARLRDAAGLVTDFKIVALNDGAARMFRQPAASLQWRRLGEVIPARPGIDPVRRLAEALAASDRATYEMSYTRSDSMVLHLKVEAGAMGDLVALTVTDVGDIKQREASFRLLFDHNPMPMWLVNPESGRFAAVNEAALDHFGHERDTLLSLRLADVSVPEAGSIREDAALRRQRRSDGSLIEVNLFERAMVFEGRAVQLGAAVDVTESRRSAARIAHMAHHDALTGLPNRLRFAERLTEALDRHRRGHGSFFLLCLDLDKFKIINDTLGHPVGDALLCEAATRLGGCFREEDCVARLGGDEFAVLVARPARHELIHALADRIIGEMGRCFSISGHDCHIGTSIGVACMGQDGEDPDTLLRNADLALYRAKSMGGNTFSCFKPEMDAWVQARRKRENDLREALVRGEFALAYQPQIDSATDKICGFEALLRWHHPADGLVPPTDFIPLAEETGLINPIGAWVLRQACNEAAGWPGALRIAVNLSPIQFRTRDLVGSVQSALMASGLPPERLELEITEGVLLADNEANLATLHELRALGVRIAMDDFGTGYSSLSYLRSFPFDKIKIDRSFVSQVGESLHCTAIVRAVTGLAASLGIVTTAEGVETAAQLAHLRAEGCNEVQGFLFSRPVEASQVLELLSQAESQPLPTAA</sequence>
<dbReference type="InterPro" id="IPR000160">
    <property type="entry name" value="GGDEF_dom"/>
</dbReference>
<dbReference type="InterPro" id="IPR001633">
    <property type="entry name" value="EAL_dom"/>
</dbReference>
<dbReference type="Gene3D" id="3.30.450.20">
    <property type="entry name" value="PAS domain"/>
    <property type="match status" value="1"/>
</dbReference>
<dbReference type="InterPro" id="IPR035919">
    <property type="entry name" value="EAL_sf"/>
</dbReference>
<dbReference type="Pfam" id="PF00990">
    <property type="entry name" value="GGDEF"/>
    <property type="match status" value="1"/>
</dbReference>
<comment type="caution">
    <text evidence="3">The sequence shown here is derived from an EMBL/GenBank/DDBJ whole genome shotgun (WGS) entry which is preliminary data.</text>
</comment>
<dbReference type="CDD" id="cd01949">
    <property type="entry name" value="GGDEF"/>
    <property type="match status" value="1"/>
</dbReference>
<dbReference type="Pfam" id="PF00563">
    <property type="entry name" value="EAL"/>
    <property type="match status" value="1"/>
</dbReference>
<reference evidence="3 4" key="1">
    <citation type="submission" date="2023-07" db="EMBL/GenBank/DDBJ databases">
        <title>Genomic Encyclopedia of Type Strains, Phase IV (KMG-IV): sequencing the most valuable type-strain genomes for metagenomic binning, comparative biology and taxonomic classification.</title>
        <authorList>
            <person name="Goeker M."/>
        </authorList>
    </citation>
    <scope>NUCLEOTIDE SEQUENCE [LARGE SCALE GENOMIC DNA]</scope>
    <source>
        <strain evidence="3 4">DSM 19562</strain>
    </source>
</reference>
<organism evidence="3 4">
    <name type="scientific">Methylobacterium persicinum</name>
    <dbReference type="NCBI Taxonomy" id="374426"/>
    <lineage>
        <taxon>Bacteria</taxon>
        <taxon>Pseudomonadati</taxon>
        <taxon>Pseudomonadota</taxon>
        <taxon>Alphaproteobacteria</taxon>
        <taxon>Hyphomicrobiales</taxon>
        <taxon>Methylobacteriaceae</taxon>
        <taxon>Methylobacterium</taxon>
    </lineage>
</organism>
<dbReference type="PANTHER" id="PTHR44757">
    <property type="entry name" value="DIGUANYLATE CYCLASE DGCP"/>
    <property type="match status" value="1"/>
</dbReference>
<dbReference type="Pfam" id="PF13426">
    <property type="entry name" value="PAS_9"/>
    <property type="match status" value="1"/>
</dbReference>
<evidence type="ECO:0000313" key="4">
    <source>
        <dbReference type="Proteomes" id="UP001236369"/>
    </source>
</evidence>
<evidence type="ECO:0000259" key="2">
    <source>
        <dbReference type="PROSITE" id="PS50887"/>
    </source>
</evidence>
<dbReference type="EMBL" id="JAUSVV010000010">
    <property type="protein sequence ID" value="MDQ0444256.1"/>
    <property type="molecule type" value="Genomic_DNA"/>
</dbReference>
<dbReference type="Gene3D" id="3.30.70.270">
    <property type="match status" value="1"/>
</dbReference>
<proteinExistence type="predicted"/>
<dbReference type="RefSeq" id="WP_238250684.1">
    <property type="nucleotide sequence ID" value="NZ_BPQX01000043.1"/>
</dbReference>
<dbReference type="NCBIfam" id="TIGR00254">
    <property type="entry name" value="GGDEF"/>
    <property type="match status" value="1"/>
</dbReference>
<dbReference type="InterPro" id="IPR052155">
    <property type="entry name" value="Biofilm_reg_signaling"/>
</dbReference>
<keyword evidence="4" id="KW-1185">Reference proteome</keyword>
<dbReference type="InterPro" id="IPR029787">
    <property type="entry name" value="Nucleotide_cyclase"/>
</dbReference>
<dbReference type="Pfam" id="PF13188">
    <property type="entry name" value="PAS_8"/>
    <property type="match status" value="1"/>
</dbReference>
<name>A0ABU0HPM0_9HYPH</name>
<evidence type="ECO:0000313" key="3">
    <source>
        <dbReference type="EMBL" id="MDQ0444256.1"/>
    </source>
</evidence>
<evidence type="ECO:0000259" key="1">
    <source>
        <dbReference type="PROSITE" id="PS50883"/>
    </source>
</evidence>
<dbReference type="Gene3D" id="3.20.20.450">
    <property type="entry name" value="EAL domain"/>
    <property type="match status" value="1"/>
</dbReference>
<feature type="domain" description="GGDEF" evidence="2">
    <location>
        <begin position="412"/>
        <end position="545"/>
    </location>
</feature>
<dbReference type="SUPFAM" id="SSF141868">
    <property type="entry name" value="EAL domain-like"/>
    <property type="match status" value="1"/>
</dbReference>
<dbReference type="InterPro" id="IPR043128">
    <property type="entry name" value="Rev_trsase/Diguanyl_cyclase"/>
</dbReference>
<dbReference type="NCBIfam" id="TIGR00229">
    <property type="entry name" value="sensory_box"/>
    <property type="match status" value="1"/>
</dbReference>
<dbReference type="PROSITE" id="PS50883">
    <property type="entry name" value="EAL"/>
    <property type="match status" value="1"/>
</dbReference>
<dbReference type="PANTHER" id="PTHR44757:SF2">
    <property type="entry name" value="BIOFILM ARCHITECTURE MAINTENANCE PROTEIN MBAA"/>
    <property type="match status" value="1"/>
</dbReference>
<dbReference type="InterPro" id="IPR000014">
    <property type="entry name" value="PAS"/>
</dbReference>
<accession>A0ABU0HPM0</accession>
<dbReference type="SMART" id="SM00267">
    <property type="entry name" value="GGDEF"/>
    <property type="match status" value="1"/>
</dbReference>
<feature type="domain" description="EAL" evidence="1">
    <location>
        <begin position="554"/>
        <end position="804"/>
    </location>
</feature>
<dbReference type="SUPFAM" id="SSF55785">
    <property type="entry name" value="PYP-like sensor domain (PAS domain)"/>
    <property type="match status" value="1"/>
</dbReference>
<gene>
    <name evidence="3" type="ORF">QO016_003766</name>
</gene>
<dbReference type="SMART" id="SM00091">
    <property type="entry name" value="PAS"/>
    <property type="match status" value="2"/>
</dbReference>
<dbReference type="PROSITE" id="PS50887">
    <property type="entry name" value="GGDEF"/>
    <property type="match status" value="1"/>
</dbReference>
<dbReference type="SUPFAM" id="SSF55073">
    <property type="entry name" value="Nucleotide cyclase"/>
    <property type="match status" value="1"/>
</dbReference>
<dbReference type="Proteomes" id="UP001236369">
    <property type="component" value="Unassembled WGS sequence"/>
</dbReference>
<dbReference type="InterPro" id="IPR035965">
    <property type="entry name" value="PAS-like_dom_sf"/>
</dbReference>